<accession>A0A1G6JFE4</accession>
<reference evidence="4 5" key="1">
    <citation type="submission" date="2016-10" db="EMBL/GenBank/DDBJ databases">
        <authorList>
            <person name="de Groot N.N."/>
        </authorList>
    </citation>
    <scope>NUCLEOTIDE SEQUENCE [LARGE SCALE GENOMIC DNA]</scope>
    <source>
        <strain evidence="4 5">DSM 45514</strain>
    </source>
</reference>
<dbReference type="InterPro" id="IPR001387">
    <property type="entry name" value="Cro/C1-type_HTH"/>
</dbReference>
<dbReference type="InterPro" id="IPR050400">
    <property type="entry name" value="Bact_Cytoskel_RodZ"/>
</dbReference>
<dbReference type="SUPFAM" id="SSF47413">
    <property type="entry name" value="lambda repressor-like DNA-binding domains"/>
    <property type="match status" value="1"/>
</dbReference>
<name>A0A1G6JFE4_9BACL</name>
<keyword evidence="2" id="KW-1133">Transmembrane helix</keyword>
<evidence type="ECO:0000313" key="5">
    <source>
        <dbReference type="Proteomes" id="UP000199387"/>
    </source>
</evidence>
<dbReference type="RefSeq" id="WP_091566781.1">
    <property type="nucleotide sequence ID" value="NZ_FMZA01000004.1"/>
</dbReference>
<keyword evidence="5" id="KW-1185">Reference proteome</keyword>
<protein>
    <submittedName>
        <fullName evidence="4">Helix-turn-helix domain-containing protein</fullName>
    </submittedName>
</protein>
<organism evidence="4 5">
    <name type="scientific">Melghirimyces thermohalophilus</name>
    <dbReference type="NCBI Taxonomy" id="1236220"/>
    <lineage>
        <taxon>Bacteria</taxon>
        <taxon>Bacillati</taxon>
        <taxon>Bacillota</taxon>
        <taxon>Bacilli</taxon>
        <taxon>Bacillales</taxon>
        <taxon>Thermoactinomycetaceae</taxon>
        <taxon>Melghirimyces</taxon>
    </lineage>
</organism>
<feature type="compositionally biased region" description="Polar residues" evidence="1">
    <location>
        <begin position="162"/>
        <end position="189"/>
    </location>
</feature>
<feature type="domain" description="HTH cro/C1-type" evidence="3">
    <location>
        <begin position="9"/>
        <end position="41"/>
    </location>
</feature>
<dbReference type="Pfam" id="PF13413">
    <property type="entry name" value="HTH_25"/>
    <property type="match status" value="1"/>
</dbReference>
<feature type="region of interest" description="Disordered" evidence="1">
    <location>
        <begin position="68"/>
        <end position="240"/>
    </location>
</feature>
<evidence type="ECO:0000313" key="4">
    <source>
        <dbReference type="EMBL" id="SDC17418.1"/>
    </source>
</evidence>
<keyword evidence="2" id="KW-0812">Transmembrane</keyword>
<evidence type="ECO:0000259" key="3">
    <source>
        <dbReference type="PROSITE" id="PS50943"/>
    </source>
</evidence>
<dbReference type="STRING" id="1236220.SAMN04488112_10418"/>
<evidence type="ECO:0000256" key="1">
    <source>
        <dbReference type="SAM" id="MobiDB-lite"/>
    </source>
</evidence>
<dbReference type="PROSITE" id="PS50943">
    <property type="entry name" value="HTH_CROC1"/>
    <property type="match status" value="1"/>
</dbReference>
<feature type="transmembrane region" description="Helical" evidence="2">
    <location>
        <begin position="252"/>
        <end position="272"/>
    </location>
</feature>
<dbReference type="PANTHER" id="PTHR34475">
    <property type="match status" value="1"/>
</dbReference>
<dbReference type="CDD" id="cd00093">
    <property type="entry name" value="HTH_XRE"/>
    <property type="match status" value="1"/>
</dbReference>
<dbReference type="InterPro" id="IPR010982">
    <property type="entry name" value="Lambda_DNA-bd_dom_sf"/>
</dbReference>
<feature type="compositionally biased region" description="Polar residues" evidence="1">
    <location>
        <begin position="213"/>
        <end position="228"/>
    </location>
</feature>
<proteinExistence type="predicted"/>
<feature type="compositionally biased region" description="Polar residues" evidence="1">
    <location>
        <begin position="84"/>
        <end position="102"/>
    </location>
</feature>
<gene>
    <name evidence="4" type="ORF">SAMN04488112_10418</name>
</gene>
<dbReference type="Proteomes" id="UP000199387">
    <property type="component" value="Unassembled WGS sequence"/>
</dbReference>
<dbReference type="OrthoDB" id="9797543at2"/>
<dbReference type="GO" id="GO:0003677">
    <property type="term" value="F:DNA binding"/>
    <property type="evidence" value="ECO:0007669"/>
    <property type="project" value="InterPro"/>
</dbReference>
<dbReference type="SMART" id="SM00530">
    <property type="entry name" value="HTH_XRE"/>
    <property type="match status" value="1"/>
</dbReference>
<evidence type="ECO:0000256" key="2">
    <source>
        <dbReference type="SAM" id="Phobius"/>
    </source>
</evidence>
<dbReference type="AlphaFoldDB" id="A0A1G6JFE4"/>
<feature type="compositionally biased region" description="Polar residues" evidence="1">
    <location>
        <begin position="122"/>
        <end position="142"/>
    </location>
</feature>
<dbReference type="PANTHER" id="PTHR34475:SF1">
    <property type="entry name" value="CYTOSKELETON PROTEIN RODZ"/>
    <property type="match status" value="1"/>
</dbReference>
<dbReference type="EMBL" id="FMZA01000004">
    <property type="protein sequence ID" value="SDC17418.1"/>
    <property type="molecule type" value="Genomic_DNA"/>
</dbReference>
<keyword evidence="2" id="KW-0472">Membrane</keyword>
<dbReference type="Gene3D" id="1.10.260.40">
    <property type="entry name" value="lambda repressor-like DNA-binding domains"/>
    <property type="match status" value="1"/>
</dbReference>
<sequence>MSTEIAQQLKQARMAAGLTLDELQDLTRISRGELAALENGKFEQLPGPFYVRAYLRAYATKVGLEPTPLLNQYRPTDPQPSAGAKTSTSHWESGNQPRTTGPQPRAAGDHPRITGGQPRFSGKQSGGDSQPTQRFTGNQASLTGRHPRVTDDRSRWNRGNRRSTGSQPRITGSQRRVTGSQPAVSNPLSGVNDHHPYRTTPTVTSTEHKKPDSVSTSPASDSHTPSTTVEEKPSRSIPGRRKIRHIASSFRWPAWVAAIGALLLIPLGLWMGGMLSGIGSTSAGSPSENQAVTDDADAYTPEGMALVSRDDQKSVYEMANNQDLLLEVKADDTCWVQVKENEEGGYLKDITLEKGDPPFRFTHPKNVTTDLWIYLGSPKDAKVQINGQKINASKVIHIKKVR</sequence>